<dbReference type="Proteomes" id="UP000586042">
    <property type="component" value="Unassembled WGS sequence"/>
</dbReference>
<dbReference type="RefSeq" id="WP_175591586.1">
    <property type="nucleotide sequence ID" value="NZ_JABWGN010000008.1"/>
</dbReference>
<proteinExistence type="predicted"/>
<gene>
    <name evidence="1" type="ORF">HTZ77_22295</name>
</gene>
<sequence length="286" mass="29326">MPPIAERVRTLAATSSVARVSLDGVPSPATGGVDDRGRPVLLVRPGEPLHGLHDDAVVAVNLTATRRLGEAEHPRGLLEVQGWALAVPAEEARAAAVAVAARSADEALFTALERYGEPSAPRLLRLDVAQVVYLTGHESGVLDAGEYLDAVADPLAETAERVLAHVNEAHRAQLANGVAALLGEPALAGEGLRGDGGHAGDTWHAGDTGQAGAFHDDGPVGTAGAGGCGGAGPSGGSWCGDVWLWELDRYGATVRVEESLVRFPWPATVATGQGLEAALRGLMCTC</sequence>
<protein>
    <submittedName>
        <fullName evidence="1">DUF2470 domain-containing protein</fullName>
    </submittedName>
</protein>
<dbReference type="AlphaFoldDB" id="A0A7Y6M546"/>
<reference evidence="1 2" key="1">
    <citation type="submission" date="2020-06" db="EMBL/GenBank/DDBJ databases">
        <title>Nonomuraea sp. SMC257, a novel actinomycete isolated from soil.</title>
        <authorList>
            <person name="Chanama M."/>
        </authorList>
    </citation>
    <scope>NUCLEOTIDE SEQUENCE [LARGE SCALE GENOMIC DNA]</scope>
    <source>
        <strain evidence="1 2">SMC257</strain>
    </source>
</reference>
<evidence type="ECO:0000313" key="2">
    <source>
        <dbReference type="Proteomes" id="UP000586042"/>
    </source>
</evidence>
<name>A0A7Y6M546_9ACTN</name>
<comment type="caution">
    <text evidence="1">The sequence shown here is derived from an EMBL/GenBank/DDBJ whole genome shotgun (WGS) entry which is preliminary data.</text>
</comment>
<dbReference type="SUPFAM" id="SSF50475">
    <property type="entry name" value="FMN-binding split barrel"/>
    <property type="match status" value="1"/>
</dbReference>
<keyword evidence="2" id="KW-1185">Reference proteome</keyword>
<accession>A0A7Y6M546</accession>
<evidence type="ECO:0000313" key="1">
    <source>
        <dbReference type="EMBL" id="NUW34145.1"/>
    </source>
</evidence>
<dbReference type="EMBL" id="JABWGN010000008">
    <property type="protein sequence ID" value="NUW34145.1"/>
    <property type="molecule type" value="Genomic_DNA"/>
</dbReference>
<organism evidence="1 2">
    <name type="scientific">Nonomuraea montanisoli</name>
    <dbReference type="NCBI Taxonomy" id="2741721"/>
    <lineage>
        <taxon>Bacteria</taxon>
        <taxon>Bacillati</taxon>
        <taxon>Actinomycetota</taxon>
        <taxon>Actinomycetes</taxon>
        <taxon>Streptosporangiales</taxon>
        <taxon>Streptosporangiaceae</taxon>
        <taxon>Nonomuraea</taxon>
    </lineage>
</organism>